<dbReference type="HOGENOM" id="CLU_136655_0_0_7"/>
<dbReference type="GO" id="GO:0035438">
    <property type="term" value="F:cyclic-di-GMP binding"/>
    <property type="evidence" value="ECO:0007669"/>
    <property type="project" value="InterPro"/>
</dbReference>
<dbReference type="Gene3D" id="2.40.10.220">
    <property type="entry name" value="predicted glycosyltransferase like domains"/>
    <property type="match status" value="1"/>
</dbReference>
<protein>
    <submittedName>
        <fullName evidence="2">Putative type IV pilus assembly PilZ</fullName>
    </submittedName>
</protein>
<dbReference type="EMBL" id="CP006585">
    <property type="protein sequence ID" value="AGW14079.1"/>
    <property type="molecule type" value="Genomic_DNA"/>
</dbReference>
<sequence>MAEILPALPFETAQAPPGQEPPTYYVDENRQVMVLCPKCERARNLDFTQHPEVGPVIRTWCKCGNEYFCRLEFRRTYRKRVNLRGTFGLPDGSMQGDMTVTDISLGGVGMKLPTSYGLQPGMFLDVSFQLDNLKGTPIQRRVLVRTVHGLSIGAEFVGHRERDKDLGYYLMA</sequence>
<dbReference type="KEGG" id="dgg:DGI_2326"/>
<feature type="domain" description="PilZ" evidence="1">
    <location>
        <begin position="74"/>
        <end position="164"/>
    </location>
</feature>
<dbReference type="SUPFAM" id="SSF141371">
    <property type="entry name" value="PilZ domain-like"/>
    <property type="match status" value="1"/>
</dbReference>
<organism evidence="2 3">
    <name type="scientific">Megalodesulfovibrio gigas (strain ATCC 19364 / DSM 1382 / NCIMB 9332 / VKM B-1759)</name>
    <name type="common">Desulfovibrio gigas</name>
    <dbReference type="NCBI Taxonomy" id="1121448"/>
    <lineage>
        <taxon>Bacteria</taxon>
        <taxon>Pseudomonadati</taxon>
        <taxon>Thermodesulfobacteriota</taxon>
        <taxon>Desulfovibrionia</taxon>
        <taxon>Desulfovibrionales</taxon>
        <taxon>Desulfovibrionaceae</taxon>
        <taxon>Megalodesulfovibrio</taxon>
    </lineage>
</organism>
<keyword evidence="3" id="KW-1185">Reference proteome</keyword>
<dbReference type="AlphaFoldDB" id="T2GD49"/>
<reference evidence="2 3" key="1">
    <citation type="journal article" date="2013" name="J. Bacteriol.">
        <title>Roles of HynAB and Ech, the only two hydrogenases found in the model sulfate reducer Desulfovibrio gigas.</title>
        <authorList>
            <person name="Morais-Silva F.O."/>
            <person name="Santos C.I."/>
            <person name="Rodrigues R."/>
            <person name="Pereira I.A."/>
            <person name="Rodrigues-Pousada C."/>
        </authorList>
    </citation>
    <scope>NUCLEOTIDE SEQUENCE [LARGE SCALE GENOMIC DNA]</scope>
    <source>
        <strain evidence="3">ATCC 19364 / DSM 1382 / NCIMB 9332 / VKM B-1759</strain>
    </source>
</reference>
<accession>T2GD49</accession>
<proteinExistence type="predicted"/>
<dbReference type="Proteomes" id="UP000016587">
    <property type="component" value="Chromosome"/>
</dbReference>
<evidence type="ECO:0000313" key="2">
    <source>
        <dbReference type="EMBL" id="AGW14079.1"/>
    </source>
</evidence>
<evidence type="ECO:0000313" key="3">
    <source>
        <dbReference type="Proteomes" id="UP000016587"/>
    </source>
</evidence>
<dbReference type="Pfam" id="PF07238">
    <property type="entry name" value="PilZ"/>
    <property type="match status" value="1"/>
</dbReference>
<gene>
    <name evidence="2" type="ORF">DGI_2326</name>
</gene>
<dbReference type="InterPro" id="IPR009875">
    <property type="entry name" value="PilZ_domain"/>
</dbReference>
<evidence type="ECO:0000259" key="1">
    <source>
        <dbReference type="Pfam" id="PF07238"/>
    </source>
</evidence>
<name>T2GD49_MEGG1</name>
<dbReference type="PATRIC" id="fig|1121448.10.peg.2279"/>
<dbReference type="STRING" id="1121448.DGI_2326"/>
<reference evidence="3" key="2">
    <citation type="submission" date="2013-07" db="EMBL/GenBank/DDBJ databases">
        <authorList>
            <person name="Morais-Silva F.O."/>
            <person name="Rezende A.M."/>
            <person name="Pimentel C."/>
            <person name="Resende D.M."/>
            <person name="Santos C.I."/>
            <person name="Clemente C."/>
            <person name="de Oliveira L.M."/>
            <person name="da Silva S.M."/>
            <person name="Costa D.A."/>
            <person name="Varela-Raposo A."/>
            <person name="Horacio E.C.A."/>
            <person name="Matos M."/>
            <person name="Flores O."/>
            <person name="Ruiz J.C."/>
            <person name="Rodrigues-Pousada C."/>
        </authorList>
    </citation>
    <scope>NUCLEOTIDE SEQUENCE [LARGE SCALE GENOMIC DNA]</scope>
    <source>
        <strain evidence="3">ATCC 19364 / DSM 1382 / NCIMB 9332 / VKM B-1759</strain>
    </source>
</reference>
<dbReference type="eggNOG" id="COG2199">
    <property type="taxonomic scope" value="Bacteria"/>
</dbReference>